<organism evidence="2 3">
    <name type="scientific">Blepharisma stoltei</name>
    <dbReference type="NCBI Taxonomy" id="1481888"/>
    <lineage>
        <taxon>Eukaryota</taxon>
        <taxon>Sar</taxon>
        <taxon>Alveolata</taxon>
        <taxon>Ciliophora</taxon>
        <taxon>Postciliodesmatophora</taxon>
        <taxon>Heterotrichea</taxon>
        <taxon>Heterotrichida</taxon>
        <taxon>Blepharismidae</taxon>
        <taxon>Blepharisma</taxon>
    </lineage>
</organism>
<evidence type="ECO:0000256" key="1">
    <source>
        <dbReference type="SAM" id="MobiDB-lite"/>
    </source>
</evidence>
<name>A0AAU9J2U1_9CILI</name>
<accession>A0AAU9J2U1</accession>
<dbReference type="AlphaFoldDB" id="A0AAU9J2U1"/>
<dbReference type="EMBL" id="CAJZBQ010000023">
    <property type="protein sequence ID" value="CAG9319575.1"/>
    <property type="molecule type" value="Genomic_DNA"/>
</dbReference>
<evidence type="ECO:0000313" key="3">
    <source>
        <dbReference type="Proteomes" id="UP001162131"/>
    </source>
</evidence>
<evidence type="ECO:0000313" key="2">
    <source>
        <dbReference type="EMBL" id="CAG9319575.1"/>
    </source>
</evidence>
<comment type="caution">
    <text evidence="2">The sequence shown here is derived from an EMBL/GenBank/DDBJ whole genome shotgun (WGS) entry which is preliminary data.</text>
</comment>
<keyword evidence="3" id="KW-1185">Reference proteome</keyword>
<reference evidence="2" key="1">
    <citation type="submission" date="2021-09" db="EMBL/GenBank/DDBJ databases">
        <authorList>
            <consortium name="AG Swart"/>
            <person name="Singh M."/>
            <person name="Singh A."/>
            <person name="Seah K."/>
            <person name="Emmerich C."/>
        </authorList>
    </citation>
    <scope>NUCLEOTIDE SEQUENCE</scope>
    <source>
        <strain evidence="2">ATCC30299</strain>
    </source>
</reference>
<protein>
    <submittedName>
        <fullName evidence="2">Uncharacterized protein</fullName>
    </submittedName>
</protein>
<proteinExistence type="predicted"/>
<dbReference type="Proteomes" id="UP001162131">
    <property type="component" value="Unassembled WGS sequence"/>
</dbReference>
<sequence>MKFAVEKETLAKVFIPSVFTNMPSLLVPQANDQAWPLCLNLPRIFSNELSTSSQEENNEVKESAQEDASENQNSSRTVPICTHYDKKHYAKNMCNNCYHRFGRDKLAWNCPHKDRQHYAKGKCQLCYLQNYHRSKVFGKRRKRRNTKTQAEVQIKQ</sequence>
<feature type="region of interest" description="Disordered" evidence="1">
    <location>
        <begin position="50"/>
        <end position="76"/>
    </location>
</feature>
<gene>
    <name evidence="2" type="ORF">BSTOLATCC_MIC24126</name>
</gene>